<dbReference type="AlphaFoldDB" id="A0A5P2FZF1"/>
<dbReference type="PANTHER" id="PTHR43133">
    <property type="entry name" value="RNA POLYMERASE ECF-TYPE SIGMA FACTO"/>
    <property type="match status" value="1"/>
</dbReference>
<dbReference type="InterPro" id="IPR036388">
    <property type="entry name" value="WH-like_DNA-bd_sf"/>
</dbReference>
<feature type="domain" description="RNA polymerase sigma factor 70 region 4 type 2" evidence="6">
    <location>
        <begin position="108"/>
        <end position="152"/>
    </location>
</feature>
<dbReference type="OrthoDB" id="660593at2"/>
<dbReference type="CDD" id="cd06171">
    <property type="entry name" value="Sigma70_r4"/>
    <property type="match status" value="1"/>
</dbReference>
<evidence type="ECO:0000259" key="6">
    <source>
        <dbReference type="Pfam" id="PF08281"/>
    </source>
</evidence>
<dbReference type="NCBIfam" id="TIGR02937">
    <property type="entry name" value="sigma70-ECF"/>
    <property type="match status" value="1"/>
</dbReference>
<feature type="domain" description="RNA polymerase sigma-70 region 2" evidence="5">
    <location>
        <begin position="4"/>
        <end position="69"/>
    </location>
</feature>
<evidence type="ECO:0000256" key="1">
    <source>
        <dbReference type="ARBA" id="ARBA00010641"/>
    </source>
</evidence>
<evidence type="ECO:0000256" key="2">
    <source>
        <dbReference type="ARBA" id="ARBA00023015"/>
    </source>
</evidence>
<keyword evidence="2" id="KW-0805">Transcription regulation</keyword>
<keyword evidence="4" id="KW-0804">Transcription</keyword>
<name>A0A5P2FZF1_9BACT</name>
<evidence type="ECO:0000313" key="8">
    <source>
        <dbReference type="Proteomes" id="UP000292424"/>
    </source>
</evidence>
<evidence type="ECO:0000259" key="5">
    <source>
        <dbReference type="Pfam" id="PF04542"/>
    </source>
</evidence>
<dbReference type="Gene3D" id="1.10.10.10">
    <property type="entry name" value="Winged helix-like DNA-binding domain superfamily/Winged helix DNA-binding domain"/>
    <property type="match status" value="1"/>
</dbReference>
<protein>
    <submittedName>
        <fullName evidence="7">Sigma-70 family RNA polymerase sigma factor</fullName>
    </submittedName>
</protein>
<dbReference type="KEGG" id="arac:E0W69_009630"/>
<proteinExistence type="inferred from homology"/>
<dbReference type="EMBL" id="CP044016">
    <property type="protein sequence ID" value="QES88906.1"/>
    <property type="molecule type" value="Genomic_DNA"/>
</dbReference>
<dbReference type="InterPro" id="IPR039425">
    <property type="entry name" value="RNA_pol_sigma-70-like"/>
</dbReference>
<accession>A0A5P2FZF1</accession>
<organism evidence="7 8">
    <name type="scientific">Rhizosphaericola mali</name>
    <dbReference type="NCBI Taxonomy" id="2545455"/>
    <lineage>
        <taxon>Bacteria</taxon>
        <taxon>Pseudomonadati</taxon>
        <taxon>Bacteroidota</taxon>
        <taxon>Chitinophagia</taxon>
        <taxon>Chitinophagales</taxon>
        <taxon>Chitinophagaceae</taxon>
        <taxon>Rhizosphaericola</taxon>
    </lineage>
</organism>
<dbReference type="InterPro" id="IPR007627">
    <property type="entry name" value="RNA_pol_sigma70_r2"/>
</dbReference>
<dbReference type="InterPro" id="IPR013324">
    <property type="entry name" value="RNA_pol_sigma_r3/r4-like"/>
</dbReference>
<reference evidence="7 8" key="1">
    <citation type="submission" date="2019-09" db="EMBL/GenBank/DDBJ databases">
        <title>Complete genome sequence of Arachidicoccus sp. B3-10 isolated from apple orchard soil.</title>
        <authorList>
            <person name="Kim H.S."/>
            <person name="Han K.-I."/>
            <person name="Suh M.K."/>
            <person name="Lee K.C."/>
            <person name="Eom M.K."/>
            <person name="Kim J.-S."/>
            <person name="Kang S.W."/>
            <person name="Sin Y."/>
            <person name="Lee J.-S."/>
        </authorList>
    </citation>
    <scope>NUCLEOTIDE SEQUENCE [LARGE SCALE GENOMIC DNA]</scope>
    <source>
        <strain evidence="7 8">B3-10</strain>
    </source>
</reference>
<dbReference type="Pfam" id="PF04542">
    <property type="entry name" value="Sigma70_r2"/>
    <property type="match status" value="1"/>
</dbReference>
<dbReference type="Gene3D" id="1.10.1740.10">
    <property type="match status" value="1"/>
</dbReference>
<dbReference type="GO" id="GO:0016987">
    <property type="term" value="F:sigma factor activity"/>
    <property type="evidence" value="ECO:0007669"/>
    <property type="project" value="UniProtKB-KW"/>
</dbReference>
<keyword evidence="3" id="KW-0731">Sigma factor</keyword>
<dbReference type="GO" id="GO:0003677">
    <property type="term" value="F:DNA binding"/>
    <property type="evidence" value="ECO:0007669"/>
    <property type="project" value="InterPro"/>
</dbReference>
<dbReference type="SUPFAM" id="SSF88946">
    <property type="entry name" value="Sigma2 domain of RNA polymerase sigma factors"/>
    <property type="match status" value="1"/>
</dbReference>
<dbReference type="InterPro" id="IPR013249">
    <property type="entry name" value="RNA_pol_sigma70_r4_t2"/>
</dbReference>
<gene>
    <name evidence="7" type="ORF">E0W69_009630</name>
</gene>
<sequence length="173" mass="20524">MENLFRTYYASLCYHSYHVTGDKELSEDIVQEVFVRYWQYNENIQILHPKAWLYKAVYNASLNSVEKRNTYERAKVDMFIKLNAVALEKSHELILIESETARLLWGNVEKLPPQCREIIRMGFIEGLSNKKIAELMHLHISTVKTQKQRGLSLLRKLLFHVGIWLQLCQFIFF</sequence>
<dbReference type="InterPro" id="IPR013325">
    <property type="entry name" value="RNA_pol_sigma_r2"/>
</dbReference>
<evidence type="ECO:0000256" key="4">
    <source>
        <dbReference type="ARBA" id="ARBA00023163"/>
    </source>
</evidence>
<dbReference type="GO" id="GO:0006352">
    <property type="term" value="P:DNA-templated transcription initiation"/>
    <property type="evidence" value="ECO:0007669"/>
    <property type="project" value="InterPro"/>
</dbReference>
<evidence type="ECO:0000256" key="3">
    <source>
        <dbReference type="ARBA" id="ARBA00023082"/>
    </source>
</evidence>
<dbReference type="RefSeq" id="WP_131329854.1">
    <property type="nucleotide sequence ID" value="NZ_CP044016.1"/>
</dbReference>
<dbReference type="SUPFAM" id="SSF88659">
    <property type="entry name" value="Sigma3 and sigma4 domains of RNA polymerase sigma factors"/>
    <property type="match status" value="1"/>
</dbReference>
<comment type="similarity">
    <text evidence="1">Belongs to the sigma-70 factor family. ECF subfamily.</text>
</comment>
<evidence type="ECO:0000313" key="7">
    <source>
        <dbReference type="EMBL" id="QES88906.1"/>
    </source>
</evidence>
<dbReference type="PANTHER" id="PTHR43133:SF46">
    <property type="entry name" value="RNA POLYMERASE SIGMA-70 FACTOR ECF SUBFAMILY"/>
    <property type="match status" value="1"/>
</dbReference>
<dbReference type="Proteomes" id="UP000292424">
    <property type="component" value="Chromosome"/>
</dbReference>
<keyword evidence="8" id="KW-1185">Reference proteome</keyword>
<dbReference type="InterPro" id="IPR014284">
    <property type="entry name" value="RNA_pol_sigma-70_dom"/>
</dbReference>
<dbReference type="Pfam" id="PF08281">
    <property type="entry name" value="Sigma70_r4_2"/>
    <property type="match status" value="1"/>
</dbReference>